<keyword evidence="5 8" id="KW-1133">Transmembrane helix</keyword>
<proteinExistence type="predicted"/>
<feature type="transmembrane region" description="Helical" evidence="8">
    <location>
        <begin position="313"/>
        <end position="333"/>
    </location>
</feature>
<dbReference type="EMBL" id="JAUEPO010000004">
    <property type="protein sequence ID" value="KAK3323773.1"/>
    <property type="molecule type" value="Genomic_DNA"/>
</dbReference>
<keyword evidence="6 8" id="KW-0472">Membrane</keyword>
<protein>
    <recommendedName>
        <fullName evidence="9">Cytochrome b561 domain-containing protein</fullName>
    </recommendedName>
</protein>
<reference evidence="10" key="1">
    <citation type="journal article" date="2023" name="Mol. Phylogenet. Evol.">
        <title>Genome-scale phylogeny and comparative genomics of the fungal order Sordariales.</title>
        <authorList>
            <person name="Hensen N."/>
            <person name="Bonometti L."/>
            <person name="Westerberg I."/>
            <person name="Brannstrom I.O."/>
            <person name="Guillou S."/>
            <person name="Cros-Aarteil S."/>
            <person name="Calhoun S."/>
            <person name="Haridas S."/>
            <person name="Kuo A."/>
            <person name="Mondo S."/>
            <person name="Pangilinan J."/>
            <person name="Riley R."/>
            <person name="LaButti K."/>
            <person name="Andreopoulos B."/>
            <person name="Lipzen A."/>
            <person name="Chen C."/>
            <person name="Yan M."/>
            <person name="Daum C."/>
            <person name="Ng V."/>
            <person name="Clum A."/>
            <person name="Steindorff A."/>
            <person name="Ohm R.A."/>
            <person name="Martin F."/>
            <person name="Silar P."/>
            <person name="Natvig D.O."/>
            <person name="Lalanne C."/>
            <person name="Gautier V."/>
            <person name="Ament-Velasquez S.L."/>
            <person name="Kruys A."/>
            <person name="Hutchinson M.I."/>
            <person name="Powell A.J."/>
            <person name="Barry K."/>
            <person name="Miller A.N."/>
            <person name="Grigoriev I.V."/>
            <person name="Debuchy R."/>
            <person name="Gladieux P."/>
            <person name="Hiltunen Thoren M."/>
            <person name="Johannesson H."/>
        </authorList>
    </citation>
    <scope>NUCLEOTIDE SEQUENCE</scope>
    <source>
        <strain evidence="10">SMH4131-1</strain>
    </source>
</reference>
<dbReference type="SMART" id="SM00665">
    <property type="entry name" value="B561"/>
    <property type="match status" value="1"/>
</dbReference>
<feature type="transmembrane region" description="Helical" evidence="8">
    <location>
        <begin position="245"/>
        <end position="266"/>
    </location>
</feature>
<keyword evidence="2" id="KW-0813">Transport</keyword>
<dbReference type="AlphaFoldDB" id="A0AAE0IEK6"/>
<dbReference type="InterPro" id="IPR006593">
    <property type="entry name" value="Cyt_b561/ferric_Rdtase_TM"/>
</dbReference>
<reference evidence="10" key="2">
    <citation type="submission" date="2023-06" db="EMBL/GenBank/DDBJ databases">
        <authorList>
            <consortium name="Lawrence Berkeley National Laboratory"/>
            <person name="Haridas S."/>
            <person name="Hensen N."/>
            <person name="Bonometti L."/>
            <person name="Westerberg I."/>
            <person name="Brannstrom I.O."/>
            <person name="Guillou S."/>
            <person name="Cros-Aarteil S."/>
            <person name="Calhoun S."/>
            <person name="Kuo A."/>
            <person name="Mondo S."/>
            <person name="Pangilinan J."/>
            <person name="Riley R."/>
            <person name="Labutti K."/>
            <person name="Andreopoulos B."/>
            <person name="Lipzen A."/>
            <person name="Chen C."/>
            <person name="Yanf M."/>
            <person name="Daum C."/>
            <person name="Ng V."/>
            <person name="Clum A."/>
            <person name="Steindorff A."/>
            <person name="Ohm R."/>
            <person name="Martin F."/>
            <person name="Silar P."/>
            <person name="Natvig D."/>
            <person name="Lalanne C."/>
            <person name="Gautier V."/>
            <person name="Ament-Velasquez S.L."/>
            <person name="Kruys A."/>
            <person name="Hutchinson M.I."/>
            <person name="Powell A.J."/>
            <person name="Barry K."/>
            <person name="Miller A.N."/>
            <person name="Grigoriev I.V."/>
            <person name="Debuchy R."/>
            <person name="Gladieux P."/>
            <person name="Thoren M.H."/>
            <person name="Johannesson H."/>
        </authorList>
    </citation>
    <scope>NUCLEOTIDE SEQUENCE</scope>
    <source>
        <strain evidence="10">SMH4131-1</strain>
    </source>
</reference>
<evidence type="ECO:0000313" key="11">
    <source>
        <dbReference type="Proteomes" id="UP001286456"/>
    </source>
</evidence>
<feature type="compositionally biased region" description="Basic and acidic residues" evidence="7">
    <location>
        <begin position="350"/>
        <end position="364"/>
    </location>
</feature>
<dbReference type="CDD" id="cd08760">
    <property type="entry name" value="Cyt_b561_FRRS1_like"/>
    <property type="match status" value="1"/>
</dbReference>
<evidence type="ECO:0000256" key="4">
    <source>
        <dbReference type="ARBA" id="ARBA00022982"/>
    </source>
</evidence>
<gene>
    <name evidence="10" type="ORF">B0T19DRAFT_213410</name>
</gene>
<feature type="transmembrane region" description="Helical" evidence="8">
    <location>
        <begin position="174"/>
        <end position="193"/>
    </location>
</feature>
<dbReference type="PROSITE" id="PS50939">
    <property type="entry name" value="CYTOCHROME_B561"/>
    <property type="match status" value="1"/>
</dbReference>
<dbReference type="Gene3D" id="1.20.120.1770">
    <property type="match status" value="1"/>
</dbReference>
<evidence type="ECO:0000256" key="3">
    <source>
        <dbReference type="ARBA" id="ARBA00022692"/>
    </source>
</evidence>
<evidence type="ECO:0000256" key="5">
    <source>
        <dbReference type="ARBA" id="ARBA00022989"/>
    </source>
</evidence>
<name>A0AAE0IEK6_9PEZI</name>
<evidence type="ECO:0000313" key="10">
    <source>
        <dbReference type="EMBL" id="KAK3323773.1"/>
    </source>
</evidence>
<comment type="caution">
    <text evidence="10">The sequence shown here is derived from an EMBL/GenBank/DDBJ whole genome shotgun (WGS) entry which is preliminary data.</text>
</comment>
<feature type="domain" description="Cytochrome b561" evidence="9">
    <location>
        <begin position="135"/>
        <end position="340"/>
    </location>
</feature>
<accession>A0AAE0IEK6</accession>
<feature type="compositionally biased region" description="Polar residues" evidence="7">
    <location>
        <begin position="384"/>
        <end position="393"/>
    </location>
</feature>
<dbReference type="PANTHER" id="PTHR47797">
    <property type="entry name" value="DEHYDROGENASE, PUTATIVE (AFU_ORTHOLOGUE AFUA_8G05805)-RELATED"/>
    <property type="match status" value="1"/>
</dbReference>
<keyword evidence="11" id="KW-1185">Reference proteome</keyword>
<feature type="transmembrane region" description="Helical" evidence="8">
    <location>
        <begin position="286"/>
        <end position="307"/>
    </location>
</feature>
<comment type="subcellular location">
    <subcellularLocation>
        <location evidence="1">Membrane</location>
    </subcellularLocation>
</comment>
<evidence type="ECO:0000256" key="7">
    <source>
        <dbReference type="SAM" id="MobiDB-lite"/>
    </source>
</evidence>
<keyword evidence="4" id="KW-0249">Electron transport</keyword>
<dbReference type="GO" id="GO:0016020">
    <property type="term" value="C:membrane"/>
    <property type="evidence" value="ECO:0007669"/>
    <property type="project" value="UniProtKB-SubCell"/>
</dbReference>
<dbReference type="Proteomes" id="UP001286456">
    <property type="component" value="Unassembled WGS sequence"/>
</dbReference>
<keyword evidence="3 8" id="KW-0812">Transmembrane</keyword>
<evidence type="ECO:0000256" key="6">
    <source>
        <dbReference type="ARBA" id="ARBA00023136"/>
    </source>
</evidence>
<dbReference type="PANTHER" id="PTHR47797:SF1">
    <property type="entry name" value="CYTOCHROME B561 DOMAIN-CONTAINING PROTEIN-RELATED"/>
    <property type="match status" value="1"/>
</dbReference>
<organism evidence="10 11">
    <name type="scientific">Cercophora scortea</name>
    <dbReference type="NCBI Taxonomy" id="314031"/>
    <lineage>
        <taxon>Eukaryota</taxon>
        <taxon>Fungi</taxon>
        <taxon>Dikarya</taxon>
        <taxon>Ascomycota</taxon>
        <taxon>Pezizomycotina</taxon>
        <taxon>Sordariomycetes</taxon>
        <taxon>Sordariomycetidae</taxon>
        <taxon>Sordariales</taxon>
        <taxon>Lasiosphaeriaceae</taxon>
        <taxon>Cercophora</taxon>
    </lineage>
</organism>
<evidence type="ECO:0000256" key="2">
    <source>
        <dbReference type="ARBA" id="ARBA00022448"/>
    </source>
</evidence>
<feature type="region of interest" description="Disordered" evidence="7">
    <location>
        <begin position="350"/>
        <end position="393"/>
    </location>
</feature>
<evidence type="ECO:0000259" key="9">
    <source>
        <dbReference type="PROSITE" id="PS50939"/>
    </source>
</evidence>
<evidence type="ECO:0000256" key="8">
    <source>
        <dbReference type="SAM" id="Phobius"/>
    </source>
</evidence>
<evidence type="ECO:0000256" key="1">
    <source>
        <dbReference type="ARBA" id="ARBA00004370"/>
    </source>
</evidence>
<feature type="transmembrane region" description="Helical" evidence="8">
    <location>
        <begin position="205"/>
        <end position="225"/>
    </location>
</feature>
<sequence>MINVRRPPRTELISFTLACLFCLKGVYLHREPVRQVILTYYLQFTDRAIIYAAQSVPRRGVTWYQQAVRSQTLASPTQTPASLRRPAVDMDSSIGSTPMMSKLLAAFCLGTLLFPPLAHAQYGPPGTYGGGGGFGGGGFGNGNGDRPPGFGSGTGSGAGFDITTATYYRTAHGIVASLAIVLLFPIGSILMRILPGRLALYTHALFQLIALAVFIAGAALGIYLTQIVQLPFGGGSLLTNSATSYHPIIGLVVLAFLLLQPLLGVVHHRVFKRVQTRQVWSYLHIFNGRVVITLGIVNGGLGFHLAGASADRVRVYIIVAAIVWSLWMLVAFWSEVRRARGGRLTERAMERRYAKTRHGRDGGRTTRRRRSIRRETSREGSSPGGSTRRSVYR</sequence>